<keyword evidence="2" id="KW-1185">Reference proteome</keyword>
<proteinExistence type="predicted"/>
<evidence type="ECO:0000313" key="1">
    <source>
        <dbReference type="EMBL" id="KAI8532212.1"/>
    </source>
</evidence>
<organism evidence="1 2">
    <name type="scientific">Rhododendron molle</name>
    <name type="common">Chinese azalea</name>
    <name type="synonym">Azalea mollis</name>
    <dbReference type="NCBI Taxonomy" id="49168"/>
    <lineage>
        <taxon>Eukaryota</taxon>
        <taxon>Viridiplantae</taxon>
        <taxon>Streptophyta</taxon>
        <taxon>Embryophyta</taxon>
        <taxon>Tracheophyta</taxon>
        <taxon>Spermatophyta</taxon>
        <taxon>Magnoliopsida</taxon>
        <taxon>eudicotyledons</taxon>
        <taxon>Gunneridae</taxon>
        <taxon>Pentapetalae</taxon>
        <taxon>asterids</taxon>
        <taxon>Ericales</taxon>
        <taxon>Ericaceae</taxon>
        <taxon>Ericoideae</taxon>
        <taxon>Rhodoreae</taxon>
        <taxon>Rhododendron</taxon>
    </lineage>
</organism>
<protein>
    <submittedName>
        <fullName evidence="1">Uncharacterized protein</fullName>
    </submittedName>
</protein>
<evidence type="ECO:0000313" key="2">
    <source>
        <dbReference type="Proteomes" id="UP001062846"/>
    </source>
</evidence>
<gene>
    <name evidence="1" type="ORF">RHMOL_Rhmol11G0195400</name>
</gene>
<name>A0ACC0LV78_RHOML</name>
<dbReference type="Proteomes" id="UP001062846">
    <property type="component" value="Chromosome 11"/>
</dbReference>
<accession>A0ACC0LV78</accession>
<dbReference type="EMBL" id="CM046398">
    <property type="protein sequence ID" value="KAI8532212.1"/>
    <property type="molecule type" value="Genomic_DNA"/>
</dbReference>
<comment type="caution">
    <text evidence="1">The sequence shown here is derived from an EMBL/GenBank/DDBJ whole genome shotgun (WGS) entry which is preliminary data.</text>
</comment>
<sequence>METGGKTGSWRPGEDWVFHDDSGHGSLKRCLMETEGSLTCSFDKPTHVVGLELALPGLVQTTTFCIYRLLL</sequence>
<reference evidence="1" key="1">
    <citation type="submission" date="2022-02" db="EMBL/GenBank/DDBJ databases">
        <title>Plant Genome Project.</title>
        <authorList>
            <person name="Zhang R.-G."/>
        </authorList>
    </citation>
    <scope>NUCLEOTIDE SEQUENCE</scope>
    <source>
        <strain evidence="1">AT1</strain>
    </source>
</reference>